<dbReference type="GeneID" id="67465244"/>
<dbReference type="RefSeq" id="WP_000876114.1">
    <property type="nucleotide sequence ID" value="NZ_CAKJXA010000022.1"/>
</dbReference>
<evidence type="ECO:0000313" key="1">
    <source>
        <dbReference type="EMBL" id="ARP56093.1"/>
    </source>
</evidence>
<keyword evidence="2" id="KW-1185">Reference proteome</keyword>
<dbReference type="EMBL" id="CP021061">
    <property type="protein sequence ID" value="ARP56093.1"/>
    <property type="molecule type" value="Genomic_DNA"/>
</dbReference>
<proteinExistence type="predicted"/>
<evidence type="ECO:0000313" key="2">
    <source>
        <dbReference type="Proteomes" id="UP000194143"/>
    </source>
</evidence>
<reference evidence="1 2" key="1">
    <citation type="submission" date="2017-04" db="EMBL/GenBank/DDBJ databases">
        <title>Complete Genome Sequence of Bacillus thuringiensis type Strain ATCC 10792.</title>
        <authorList>
            <person name="Oh D.-H."/>
            <person name="Park B.-J."/>
            <person name="Shuai W."/>
            <person name="Chelliah R."/>
        </authorList>
    </citation>
    <scope>NUCLEOTIDE SEQUENCE [LARGE SCALE GENOMIC DNA]</scope>
    <source>
        <strain evidence="1 2">ATCC 10792</strain>
    </source>
</reference>
<organism evidence="1 2">
    <name type="scientific">Bacillus thuringiensis</name>
    <dbReference type="NCBI Taxonomy" id="1428"/>
    <lineage>
        <taxon>Bacteria</taxon>
        <taxon>Bacillati</taxon>
        <taxon>Bacillota</taxon>
        <taxon>Bacilli</taxon>
        <taxon>Bacillales</taxon>
        <taxon>Bacillaceae</taxon>
        <taxon>Bacillus</taxon>
        <taxon>Bacillus cereus group</taxon>
    </lineage>
</organism>
<name>A0A0Q0R6J9_BACTU</name>
<gene>
    <name evidence="1" type="ORF">CAB88_02795</name>
</gene>
<dbReference type="AlphaFoldDB" id="A0A0Q0R6J9"/>
<sequence length="71" mass="8239">MKYLEICMNGGYKHQVHMPLETFESWITDKDGLLLNRLLLVGDVMINPANISMVRVKTNDNFEVPEVYKPK</sequence>
<dbReference type="Proteomes" id="UP000194143">
    <property type="component" value="Chromosome"/>
</dbReference>
<protein>
    <submittedName>
        <fullName evidence="1">Uncharacterized protein</fullName>
    </submittedName>
</protein>
<accession>A0A0Q0R6J9</accession>